<evidence type="ECO:0000256" key="2">
    <source>
        <dbReference type="ARBA" id="ARBA00022737"/>
    </source>
</evidence>
<dbReference type="OMA" id="DTYHMAV"/>
<proteinExistence type="predicted"/>
<dbReference type="AlphaFoldDB" id="H2Y8L8"/>
<accession>H2Y8L8</accession>
<dbReference type="InParanoid" id="H2Y8L8"/>
<sequence>TWNVFHDLKTKGLFFDVVLNTKDGYSFPAHRIILCTCGEYFRTLFSGRWKSSNNSEIHIPGVTGVVLNQILNFAYKREVKLLAFSDGAKELLVVADHLGIDEIATKCIRFINEQTDSGNCIDIWNFARKYNCSVLVDNSLSFIHKNIINVALHRPINGRCAYAELSLDDMKSLLQHNELNVATEYLEFFLVVRWVRGNPSERIRVMDKLLKCIRLGTMGLEFLERVAVRHEYRSHKSYCGIHPTDVPDDAERTGMPEIFHQVCEPRFPQSLLLVVGGWSNESPTQSAEIYQPKMNKWMPAEECFPTLLRKPRAYHAILYDDGWIYVIGGFDGETTFNGCDRFNIFNGKWQKMCGMINRRCYVGIALLQGEIYAVGGKNGEQEGDRLKSAEKFNPNLNTWTKLPDMIERRSDAGVCSLHDRVYVAGGFTGFQCVSSVEYFDLGLKQWNRVAPMRVPRSGLSTVAYKDFLVVLGGFDGRDRLRTVEVFYPKKNRWTVLPSMQTKRSNFAACVLDGKLIVMGGFNFPSTCAVVEYFDDITTRVLESMSVSRSALSCCVIENL</sequence>
<dbReference type="SMART" id="SM00875">
    <property type="entry name" value="BACK"/>
    <property type="match status" value="1"/>
</dbReference>
<dbReference type="InterPro" id="IPR000210">
    <property type="entry name" value="BTB/POZ_dom"/>
</dbReference>
<dbReference type="SUPFAM" id="SSF54695">
    <property type="entry name" value="POZ domain"/>
    <property type="match status" value="1"/>
</dbReference>
<dbReference type="SMART" id="SM00225">
    <property type="entry name" value="BTB"/>
    <property type="match status" value="1"/>
</dbReference>
<keyword evidence="5" id="KW-1185">Reference proteome</keyword>
<dbReference type="SUPFAM" id="SSF117281">
    <property type="entry name" value="Kelch motif"/>
    <property type="match status" value="1"/>
</dbReference>
<dbReference type="PROSITE" id="PS50097">
    <property type="entry name" value="BTB"/>
    <property type="match status" value="1"/>
</dbReference>
<dbReference type="HOGENOM" id="CLU_004253_14_2_1"/>
<organism evidence="4 5">
    <name type="scientific">Ciona savignyi</name>
    <name type="common">Pacific transparent sea squirt</name>
    <dbReference type="NCBI Taxonomy" id="51511"/>
    <lineage>
        <taxon>Eukaryota</taxon>
        <taxon>Metazoa</taxon>
        <taxon>Chordata</taxon>
        <taxon>Tunicata</taxon>
        <taxon>Ascidiacea</taxon>
        <taxon>Phlebobranchia</taxon>
        <taxon>Cionidae</taxon>
        <taxon>Ciona</taxon>
    </lineage>
</organism>
<dbReference type="Pfam" id="PF07707">
    <property type="entry name" value="BACK"/>
    <property type="match status" value="1"/>
</dbReference>
<dbReference type="Pfam" id="PF24681">
    <property type="entry name" value="Kelch_KLHDC2_KLHL20_DRC7"/>
    <property type="match status" value="1"/>
</dbReference>
<dbReference type="PIRSF" id="PIRSF037037">
    <property type="entry name" value="Kelch-like_protein_gigaxonin"/>
    <property type="match status" value="1"/>
</dbReference>
<dbReference type="SMART" id="SM00612">
    <property type="entry name" value="Kelch"/>
    <property type="match status" value="6"/>
</dbReference>
<dbReference type="InterPro" id="IPR017096">
    <property type="entry name" value="BTB-kelch_protein"/>
</dbReference>
<evidence type="ECO:0000259" key="3">
    <source>
        <dbReference type="PROSITE" id="PS50097"/>
    </source>
</evidence>
<dbReference type="PANTHER" id="PTHR45632">
    <property type="entry name" value="LD33804P"/>
    <property type="match status" value="1"/>
</dbReference>
<dbReference type="GeneTree" id="ENSGT00940000154664"/>
<reference evidence="4" key="3">
    <citation type="submission" date="2025-09" db="UniProtKB">
        <authorList>
            <consortium name="Ensembl"/>
        </authorList>
    </citation>
    <scope>IDENTIFICATION</scope>
</reference>
<keyword evidence="1" id="KW-0880">Kelch repeat</keyword>
<evidence type="ECO:0000256" key="1">
    <source>
        <dbReference type="ARBA" id="ARBA00022441"/>
    </source>
</evidence>
<dbReference type="Gene3D" id="2.120.10.80">
    <property type="entry name" value="Kelch-type beta propeller"/>
    <property type="match status" value="1"/>
</dbReference>
<evidence type="ECO:0000313" key="4">
    <source>
        <dbReference type="Ensembl" id="ENSCSAVP00000001666.1"/>
    </source>
</evidence>
<dbReference type="STRING" id="51511.ENSCSAVP00000001666"/>
<dbReference type="PANTHER" id="PTHR45632:SF3">
    <property type="entry name" value="KELCH-LIKE PROTEIN 32"/>
    <property type="match status" value="1"/>
</dbReference>
<dbReference type="Pfam" id="PF01344">
    <property type="entry name" value="Kelch_1"/>
    <property type="match status" value="2"/>
</dbReference>
<dbReference type="Gene3D" id="3.30.710.10">
    <property type="entry name" value="Potassium Channel Kv1.1, Chain A"/>
    <property type="match status" value="1"/>
</dbReference>
<dbReference type="eggNOG" id="KOG4441">
    <property type="taxonomic scope" value="Eukaryota"/>
</dbReference>
<name>H2Y8L8_CIOSA</name>
<dbReference type="Pfam" id="PF00651">
    <property type="entry name" value="BTB"/>
    <property type="match status" value="1"/>
</dbReference>
<reference evidence="5" key="1">
    <citation type="submission" date="2003-08" db="EMBL/GenBank/DDBJ databases">
        <authorList>
            <person name="Birren B."/>
            <person name="Nusbaum C."/>
            <person name="Abebe A."/>
            <person name="Abouelleil A."/>
            <person name="Adekoya E."/>
            <person name="Ait-zahra M."/>
            <person name="Allen N."/>
            <person name="Allen T."/>
            <person name="An P."/>
            <person name="Anderson M."/>
            <person name="Anderson S."/>
            <person name="Arachchi H."/>
            <person name="Armbruster J."/>
            <person name="Bachantsang P."/>
            <person name="Baldwin J."/>
            <person name="Barry A."/>
            <person name="Bayul T."/>
            <person name="Blitshsteyn B."/>
            <person name="Bloom T."/>
            <person name="Blye J."/>
            <person name="Boguslavskiy L."/>
            <person name="Borowsky M."/>
            <person name="Boukhgalter B."/>
            <person name="Brunache A."/>
            <person name="Butler J."/>
            <person name="Calixte N."/>
            <person name="Calvo S."/>
            <person name="Camarata J."/>
            <person name="Campo K."/>
            <person name="Chang J."/>
            <person name="Cheshatsang Y."/>
            <person name="Citroen M."/>
            <person name="Collymore A."/>
            <person name="Considine T."/>
            <person name="Cook A."/>
            <person name="Cooke P."/>
            <person name="Corum B."/>
            <person name="Cuomo C."/>
            <person name="David R."/>
            <person name="Dawoe T."/>
            <person name="Degray S."/>
            <person name="Dodge S."/>
            <person name="Dooley K."/>
            <person name="Dorje P."/>
            <person name="Dorjee K."/>
            <person name="Dorris L."/>
            <person name="Duffey N."/>
            <person name="Dupes A."/>
            <person name="Elkins T."/>
            <person name="Engels R."/>
            <person name="Erickson J."/>
            <person name="Farina A."/>
            <person name="Faro S."/>
            <person name="Ferreira P."/>
            <person name="Fischer H."/>
            <person name="Fitzgerald M."/>
            <person name="Foley K."/>
            <person name="Gage D."/>
            <person name="Galagan J."/>
            <person name="Gearin G."/>
            <person name="Gnerre S."/>
            <person name="Gnirke A."/>
            <person name="Goyette A."/>
            <person name="Graham J."/>
            <person name="Grandbois E."/>
            <person name="Gyaltsen K."/>
            <person name="Hafez N."/>
            <person name="Hagopian D."/>
            <person name="Hagos B."/>
            <person name="Hall J."/>
            <person name="Hatcher B."/>
            <person name="Heller A."/>
            <person name="Higgins H."/>
            <person name="Honan T."/>
            <person name="Horn A."/>
            <person name="Houde N."/>
            <person name="Hughes L."/>
            <person name="Hulme W."/>
            <person name="Husby E."/>
            <person name="Iliev I."/>
            <person name="Jaffe D."/>
            <person name="Jones C."/>
            <person name="Kamal M."/>
            <person name="Kamat A."/>
            <person name="Kamvysselis M."/>
            <person name="Karlsson E."/>
            <person name="Kells C."/>
            <person name="Kieu A."/>
            <person name="Kisner P."/>
            <person name="Kodira C."/>
            <person name="Kulbokas E."/>
            <person name="Labutti K."/>
            <person name="Lama D."/>
            <person name="Landers T."/>
            <person name="Leger J."/>
            <person name="Levine S."/>
            <person name="Lewis D."/>
            <person name="Lewis T."/>
            <person name="Lindblad-toh K."/>
            <person name="Liu X."/>
            <person name="Lokyitsang T."/>
            <person name="Lokyitsang Y."/>
            <person name="Lucien O."/>
            <person name="Lui A."/>
            <person name="Ma L.J."/>
            <person name="Mabbitt R."/>
            <person name="Macdonald J."/>
            <person name="Maclean C."/>
            <person name="Major J."/>
            <person name="Manning J."/>
            <person name="Marabella R."/>
            <person name="Maru K."/>
            <person name="Matthews C."/>
            <person name="Mauceli E."/>
            <person name="Mccarthy M."/>
            <person name="Mcdonough S."/>
            <person name="Mcghee T."/>
            <person name="Meldrim J."/>
            <person name="Meneus L."/>
            <person name="Mesirov J."/>
            <person name="Mihalev A."/>
            <person name="Mihova T."/>
            <person name="Mikkelsen T."/>
            <person name="Mlenga V."/>
            <person name="Moru K."/>
            <person name="Mozes J."/>
            <person name="Mulrain L."/>
            <person name="Munson G."/>
            <person name="Naylor J."/>
            <person name="Newes C."/>
            <person name="Nguyen C."/>
            <person name="Nguyen N."/>
            <person name="Nguyen T."/>
            <person name="Nicol R."/>
            <person name="Nielsen C."/>
            <person name="Nizzari M."/>
            <person name="Norbu C."/>
            <person name="Norbu N."/>
            <person name="O'donnell P."/>
            <person name="Okoawo O."/>
            <person name="O'leary S."/>
            <person name="Omotosho B."/>
            <person name="O'neill K."/>
            <person name="Osman S."/>
            <person name="Parker S."/>
            <person name="Perrin D."/>
            <person name="Phunkhang P."/>
            <person name="Piqani B."/>
            <person name="Purcell S."/>
            <person name="Rachupka T."/>
            <person name="Ramasamy U."/>
            <person name="Rameau R."/>
            <person name="Ray V."/>
            <person name="Raymond C."/>
            <person name="Retta R."/>
            <person name="Richardson S."/>
            <person name="Rise C."/>
            <person name="Rodriguez J."/>
            <person name="Rogers J."/>
            <person name="Rogov P."/>
            <person name="Rutman M."/>
            <person name="Schupbach R."/>
            <person name="Seaman C."/>
            <person name="Settipalli S."/>
            <person name="Sharpe T."/>
            <person name="Sheridan J."/>
            <person name="Sherpa N."/>
            <person name="Shi J."/>
            <person name="Smirnov S."/>
            <person name="Smith C."/>
            <person name="Sougnez C."/>
            <person name="Spencer B."/>
            <person name="Stalker J."/>
            <person name="Stange-thomann N."/>
            <person name="Stavropoulos S."/>
            <person name="Stetson K."/>
            <person name="Stone C."/>
            <person name="Stone S."/>
            <person name="Stubbs M."/>
            <person name="Talamas J."/>
            <person name="Tchuinga P."/>
            <person name="Tenzing P."/>
            <person name="Tesfaye S."/>
            <person name="Theodore J."/>
            <person name="Thoulutsang Y."/>
            <person name="Topham K."/>
            <person name="Towey S."/>
            <person name="Tsamla T."/>
            <person name="Tsomo N."/>
            <person name="Vallee D."/>
            <person name="Vassiliev H."/>
            <person name="Venkataraman V."/>
            <person name="Vinson J."/>
            <person name="Vo A."/>
            <person name="Wade C."/>
            <person name="Wang S."/>
            <person name="Wangchuk T."/>
            <person name="Wangdi T."/>
            <person name="Whittaker C."/>
            <person name="Wilkinson J."/>
            <person name="Wu Y."/>
            <person name="Wyman D."/>
            <person name="Yadav S."/>
            <person name="Yang S."/>
            <person name="Yang X."/>
            <person name="Yeager S."/>
            <person name="Yee E."/>
            <person name="Young G."/>
            <person name="Zainoun J."/>
            <person name="Zembeck L."/>
            <person name="Zimmer A."/>
            <person name="Zody M."/>
            <person name="Lander E."/>
        </authorList>
    </citation>
    <scope>NUCLEOTIDE SEQUENCE [LARGE SCALE GENOMIC DNA]</scope>
</reference>
<keyword evidence="2" id="KW-0677">Repeat</keyword>
<dbReference type="Gene3D" id="1.25.40.420">
    <property type="match status" value="1"/>
</dbReference>
<dbReference type="InterPro" id="IPR011705">
    <property type="entry name" value="BACK"/>
</dbReference>
<protein>
    <recommendedName>
        <fullName evidence="3">BTB domain-containing protein</fullName>
    </recommendedName>
</protein>
<reference evidence="4" key="2">
    <citation type="submission" date="2025-08" db="UniProtKB">
        <authorList>
            <consortium name="Ensembl"/>
        </authorList>
    </citation>
    <scope>IDENTIFICATION</scope>
</reference>
<evidence type="ECO:0000313" key="5">
    <source>
        <dbReference type="Proteomes" id="UP000007875"/>
    </source>
</evidence>
<dbReference type="PRINTS" id="PR00501">
    <property type="entry name" value="KELCHREPEAT"/>
</dbReference>
<feature type="domain" description="BTB" evidence="3">
    <location>
        <begin position="15"/>
        <end position="83"/>
    </location>
</feature>
<dbReference type="InterPro" id="IPR006652">
    <property type="entry name" value="Kelch_1"/>
</dbReference>
<dbReference type="InterPro" id="IPR015915">
    <property type="entry name" value="Kelch-typ_b-propeller"/>
</dbReference>
<dbReference type="Ensembl" id="ENSCSAVT00000001693.1">
    <property type="protein sequence ID" value="ENSCSAVP00000001666.1"/>
    <property type="gene ID" value="ENSCSAVG00000000964.1"/>
</dbReference>
<dbReference type="InterPro" id="IPR011333">
    <property type="entry name" value="SKP1/BTB/POZ_sf"/>
</dbReference>
<dbReference type="Proteomes" id="UP000007875">
    <property type="component" value="Unassembled WGS sequence"/>
</dbReference>